<name>A0A1N6NIG0_9FLAO</name>
<dbReference type="OrthoDB" id="20930at2"/>
<accession>A0A1N6NIG0</accession>
<dbReference type="Pfam" id="PF13649">
    <property type="entry name" value="Methyltransf_25"/>
    <property type="match status" value="1"/>
</dbReference>
<reference evidence="3" key="1">
    <citation type="submission" date="2017-01" db="EMBL/GenBank/DDBJ databases">
        <authorList>
            <person name="Varghese N."/>
            <person name="Submissions S."/>
        </authorList>
    </citation>
    <scope>NUCLEOTIDE SEQUENCE [LARGE SCALE GENOMIC DNA]</scope>
    <source>
        <strain evidence="3">DSM 15366</strain>
    </source>
</reference>
<evidence type="ECO:0000313" key="2">
    <source>
        <dbReference type="EMBL" id="SIP91833.1"/>
    </source>
</evidence>
<dbReference type="Gene3D" id="3.40.50.150">
    <property type="entry name" value="Vaccinia Virus protein VP39"/>
    <property type="match status" value="1"/>
</dbReference>
<dbReference type="GO" id="GO:0032259">
    <property type="term" value="P:methylation"/>
    <property type="evidence" value="ECO:0007669"/>
    <property type="project" value="UniProtKB-KW"/>
</dbReference>
<gene>
    <name evidence="2" type="ORF">SAMN05421797_1017</name>
</gene>
<dbReference type="SUPFAM" id="SSF53335">
    <property type="entry name" value="S-adenosyl-L-methionine-dependent methyltransferases"/>
    <property type="match status" value="1"/>
</dbReference>
<proteinExistence type="predicted"/>
<organism evidence="2 3">
    <name type="scientific">Maribacter ulvicola</name>
    <dbReference type="NCBI Taxonomy" id="228959"/>
    <lineage>
        <taxon>Bacteria</taxon>
        <taxon>Pseudomonadati</taxon>
        <taxon>Bacteroidota</taxon>
        <taxon>Flavobacteriia</taxon>
        <taxon>Flavobacteriales</taxon>
        <taxon>Flavobacteriaceae</taxon>
        <taxon>Maribacter</taxon>
    </lineage>
</organism>
<dbReference type="InterPro" id="IPR029063">
    <property type="entry name" value="SAM-dependent_MTases_sf"/>
</dbReference>
<keyword evidence="2" id="KW-0489">Methyltransferase</keyword>
<dbReference type="GO" id="GO:0008168">
    <property type="term" value="F:methyltransferase activity"/>
    <property type="evidence" value="ECO:0007669"/>
    <property type="project" value="UniProtKB-KW"/>
</dbReference>
<evidence type="ECO:0000259" key="1">
    <source>
        <dbReference type="Pfam" id="PF13649"/>
    </source>
</evidence>
<dbReference type="InterPro" id="IPR041698">
    <property type="entry name" value="Methyltransf_25"/>
</dbReference>
<keyword evidence="2" id="KW-0808">Transferase</keyword>
<protein>
    <submittedName>
        <fullName evidence="2">Methyltransferase domain-containing protein</fullName>
    </submittedName>
</protein>
<dbReference type="EMBL" id="FTMA01000001">
    <property type="protein sequence ID" value="SIP91833.1"/>
    <property type="molecule type" value="Genomic_DNA"/>
</dbReference>
<feature type="domain" description="Methyltransferase" evidence="1">
    <location>
        <begin position="49"/>
        <end position="130"/>
    </location>
</feature>
<sequence>MQQVYEKNLWGSGGSDFYSGEGSHNPEIVAPYIQAIIAFLSSHNNPISVCDLGCGDFNVGKELVGYTKKTIAVDIVPELIERNKEKYNISNLEFLCVDIAKEALPNADCAILRQVLQHISNEEVKKVANRLCGYKYVIVTEHLPNKDFTPNLDIISGQGTRLKKNSGILLLEPPFNLKILEEQELLRVVDEHGVIVTWLYRLE</sequence>
<dbReference type="AlphaFoldDB" id="A0A1N6NIG0"/>
<dbReference type="STRING" id="228959.SAMN05421797_1017"/>
<evidence type="ECO:0000313" key="3">
    <source>
        <dbReference type="Proteomes" id="UP000186953"/>
    </source>
</evidence>
<dbReference type="Proteomes" id="UP000186953">
    <property type="component" value="Unassembled WGS sequence"/>
</dbReference>
<keyword evidence="3" id="KW-1185">Reference proteome</keyword>